<dbReference type="InterPro" id="IPR012341">
    <property type="entry name" value="6hp_glycosidase-like_sf"/>
</dbReference>
<dbReference type="PIRSF" id="PIRSF007663">
    <property type="entry name" value="UCP007663"/>
    <property type="match status" value="1"/>
</dbReference>
<dbReference type="InterPro" id="IPR008928">
    <property type="entry name" value="6-hairpin_glycosidase_sf"/>
</dbReference>
<dbReference type="PANTHER" id="PTHR31084">
    <property type="entry name" value="ALPHA-L-FUCOSIDASE 2"/>
    <property type="match status" value="1"/>
</dbReference>
<gene>
    <name evidence="4" type="ORF">JIV24_12880</name>
</gene>
<feature type="domain" description="Glycosyl hydrolase family 95 N-terminal" evidence="1">
    <location>
        <begin position="74"/>
        <end position="107"/>
    </location>
</feature>
<dbReference type="RefSeq" id="WP_200465461.1">
    <property type="nucleotide sequence ID" value="NZ_JAENRR010000029.1"/>
</dbReference>
<dbReference type="Gene3D" id="1.50.10.10">
    <property type="match status" value="1"/>
</dbReference>
<dbReference type="InterPro" id="IPR027414">
    <property type="entry name" value="GH95_N_dom"/>
</dbReference>
<dbReference type="Pfam" id="PF14498">
    <property type="entry name" value="Glyco_hyd_65N_2"/>
    <property type="match status" value="2"/>
</dbReference>
<keyword evidence="4" id="KW-0378">Hydrolase</keyword>
<dbReference type="Gene3D" id="2.70.98.50">
    <property type="entry name" value="putative glycoside hydrolase family protein from bacillus halodurans"/>
    <property type="match status" value="1"/>
</dbReference>
<evidence type="ECO:0000259" key="1">
    <source>
        <dbReference type="Pfam" id="PF14498"/>
    </source>
</evidence>
<feature type="domain" description="Glycosyl hydrolase family 95 N-terminal" evidence="1">
    <location>
        <begin position="120"/>
        <end position="265"/>
    </location>
</feature>
<evidence type="ECO:0000259" key="2">
    <source>
        <dbReference type="Pfam" id="PF21307"/>
    </source>
</evidence>
<feature type="domain" description="Glycosyl hydrolase family 95 catalytic" evidence="3">
    <location>
        <begin position="301"/>
        <end position="718"/>
    </location>
</feature>
<dbReference type="InterPro" id="IPR054363">
    <property type="entry name" value="GH95_cat"/>
</dbReference>
<dbReference type="InterPro" id="IPR049053">
    <property type="entry name" value="AFCA-like_C"/>
</dbReference>
<dbReference type="GO" id="GO:0016787">
    <property type="term" value="F:hydrolase activity"/>
    <property type="evidence" value="ECO:0007669"/>
    <property type="project" value="UniProtKB-KW"/>
</dbReference>
<evidence type="ECO:0000313" key="4">
    <source>
        <dbReference type="EMBL" id="MBK3518233.1"/>
    </source>
</evidence>
<dbReference type="Pfam" id="PF22124">
    <property type="entry name" value="Glyco_hydro_95_cat"/>
    <property type="match status" value="1"/>
</dbReference>
<evidence type="ECO:0000259" key="3">
    <source>
        <dbReference type="Pfam" id="PF22124"/>
    </source>
</evidence>
<organism evidence="4 5">
    <name type="scientific">Carboxylicivirga marina</name>
    <dbReference type="NCBI Taxonomy" id="2800988"/>
    <lineage>
        <taxon>Bacteria</taxon>
        <taxon>Pseudomonadati</taxon>
        <taxon>Bacteroidota</taxon>
        <taxon>Bacteroidia</taxon>
        <taxon>Marinilabiliales</taxon>
        <taxon>Marinilabiliaceae</taxon>
        <taxon>Carboxylicivirga</taxon>
    </lineage>
</organism>
<dbReference type="Pfam" id="PF21307">
    <property type="entry name" value="Glyco_hydro_95_C"/>
    <property type="match status" value="1"/>
</dbReference>
<protein>
    <submittedName>
        <fullName evidence="4">Glycoside hydrolase family 95 protein</fullName>
    </submittedName>
</protein>
<keyword evidence="5" id="KW-1185">Reference proteome</keyword>
<name>A0ABS1HLU1_9BACT</name>
<dbReference type="InterPro" id="IPR016518">
    <property type="entry name" value="Alpha-L-fucosidase"/>
</dbReference>
<dbReference type="EMBL" id="JAENRR010000029">
    <property type="protein sequence ID" value="MBK3518233.1"/>
    <property type="molecule type" value="Genomic_DNA"/>
</dbReference>
<accession>A0ABS1HLU1</accession>
<comment type="caution">
    <text evidence="4">The sequence shown here is derived from an EMBL/GenBank/DDBJ whole genome shotgun (WGS) entry which is preliminary data.</text>
</comment>
<feature type="domain" description="Alpha fucosidase A-like C-terminal" evidence="2">
    <location>
        <begin position="720"/>
        <end position="815"/>
    </location>
</feature>
<sequence length="818" mass="91853">MNKICMNRKYLGMMVASLLLVLGFINGFANDTIKTNTEPIYELWEREPVPHLIIETEADVRGNKLKYFPYDEAWEQWSYPIGNGYMGANIFGRTDVERIQLTEKTLFNTGLYGLGGLTSFAEVDIHFNHKDVEDYKRSLNLNEAIGHVSYLSDGVRHTREMFISYPDQVMIINLKADKPGALSFKLAPQIPYLNSLRVADKKTGTVVAKGNEIILSGTLPNEGNNFEAQFRILNDGGTLTAEGGSIKVEGANNVSILIATGTNYKLSSEVFLNNNRIKLDPSKSPHERLSKIIGSAASRGFESLKERHVADYKNLFDRVQINLNSEVSALPTHKLLASYQSKTKDTYLEELMFQYGRYLLISSSREKTLPSGLQGVWSAYEITPWTGGYWHNINVQMNYWGTFAVNLAESFEAYINYFKAYHLKAQDNAQAFLKKHHPDKISDDRSKNGWAIGTGATPYKINMPGGHSGPGTGGFTTKMLMDYYEYTLDKDYLEEVAYPALLGMSRLFSKTLVPQDDFLLVSPSASPENPITKEQLEGMPGHLAENGRHYVTKGCTFDQGFVWENHSDVLKLAEIMDIKEPFLETIRSELPKLDPIQIGESGQIKEWREETTYSSIGQRNHRHISHLCPLYPGTMINSSTPEWKAAAIKTLNLRGDETTGWAMAHRMNCWARLSDGDRAHKIYQLFIEKKTVPNLWTLHPPFQIDGNFGVMAGVTEMLLQSHEEVITILPALPKAWNTGYFNGLVARGNFVLSAKWTKMNLTNLSVTARSGGTCRLKFDKPEKAHVVDANGKKVKSSVSEKGILTFETKAGQTLQVVL</sequence>
<evidence type="ECO:0000313" key="5">
    <source>
        <dbReference type="Proteomes" id="UP000605676"/>
    </source>
</evidence>
<proteinExistence type="predicted"/>
<dbReference type="PANTHER" id="PTHR31084:SF19">
    <property type="entry name" value="GLYCOSYL HYDROLASE FAMILY 95 N-TERMINAL DOMAIN-CONTAINING PROTEIN"/>
    <property type="match status" value="1"/>
</dbReference>
<dbReference type="SUPFAM" id="SSF48208">
    <property type="entry name" value="Six-hairpin glycosidases"/>
    <property type="match status" value="1"/>
</dbReference>
<dbReference type="Proteomes" id="UP000605676">
    <property type="component" value="Unassembled WGS sequence"/>
</dbReference>
<reference evidence="4 5" key="1">
    <citation type="submission" date="2021-01" db="EMBL/GenBank/DDBJ databases">
        <title>Carboxyliciviraga sp.nov., isolated from coastal sediments.</title>
        <authorList>
            <person name="Lu D."/>
            <person name="Zhang T."/>
        </authorList>
    </citation>
    <scope>NUCLEOTIDE SEQUENCE [LARGE SCALE GENOMIC DNA]</scope>
    <source>
        <strain evidence="4 5">N1Y132</strain>
    </source>
</reference>